<evidence type="ECO:0000313" key="1">
    <source>
        <dbReference type="EMBL" id="GIX68403.1"/>
    </source>
</evidence>
<dbReference type="AlphaFoldDB" id="A0AAV4M939"/>
<accession>A0AAV4M939</accession>
<name>A0AAV4M939_CAEEX</name>
<protein>
    <submittedName>
        <fullName evidence="1">Uncharacterized protein</fullName>
    </submittedName>
</protein>
<organism evidence="1 2">
    <name type="scientific">Caerostris extrusa</name>
    <name type="common">Bark spider</name>
    <name type="synonym">Caerostris bankana</name>
    <dbReference type="NCBI Taxonomy" id="172846"/>
    <lineage>
        <taxon>Eukaryota</taxon>
        <taxon>Metazoa</taxon>
        <taxon>Ecdysozoa</taxon>
        <taxon>Arthropoda</taxon>
        <taxon>Chelicerata</taxon>
        <taxon>Arachnida</taxon>
        <taxon>Araneae</taxon>
        <taxon>Araneomorphae</taxon>
        <taxon>Entelegynae</taxon>
        <taxon>Araneoidea</taxon>
        <taxon>Araneidae</taxon>
        <taxon>Caerostris</taxon>
    </lineage>
</organism>
<gene>
    <name evidence="1" type="ORF">CEXT_73691</name>
</gene>
<comment type="caution">
    <text evidence="1">The sequence shown here is derived from an EMBL/GenBank/DDBJ whole genome shotgun (WGS) entry which is preliminary data.</text>
</comment>
<evidence type="ECO:0000313" key="2">
    <source>
        <dbReference type="Proteomes" id="UP001054945"/>
    </source>
</evidence>
<keyword evidence="2" id="KW-1185">Reference proteome</keyword>
<dbReference type="EMBL" id="BPLR01001962">
    <property type="protein sequence ID" value="GIX68403.1"/>
    <property type="molecule type" value="Genomic_DNA"/>
</dbReference>
<proteinExistence type="predicted"/>
<dbReference type="Proteomes" id="UP001054945">
    <property type="component" value="Unassembled WGS sequence"/>
</dbReference>
<reference evidence="1 2" key="1">
    <citation type="submission" date="2021-06" db="EMBL/GenBank/DDBJ databases">
        <title>Caerostris extrusa draft genome.</title>
        <authorList>
            <person name="Kono N."/>
            <person name="Arakawa K."/>
        </authorList>
    </citation>
    <scope>NUCLEOTIDE SEQUENCE [LARGE SCALE GENOMIC DNA]</scope>
</reference>
<sequence length="67" mass="7593">MGQHNLASKRAKKGRSFGSYEQESHLVMMCMATAPVAHLRTDNGETSPHPTRNLKLLFDLTSTWRCF</sequence>